<keyword evidence="2" id="KW-0813">Transport</keyword>
<accession>A0AAX4KH94</accession>
<evidence type="ECO:0000256" key="5">
    <source>
        <dbReference type="ARBA" id="ARBA00023136"/>
    </source>
</evidence>
<sequence>MSTYDNQQHEGITKTTEKTHDEHVEDSIAGDLEKGKDLNSGNAEHSDLGAAWLAEYTGPRNEITDEENNAVRKRIDAFLLPMIFIVYFTQQLDKSSLSFASVFGLKTDAHLVGQQYSWLSSLVYFAQLVFQPLSVYALVKLPVNVWISICFFGWGASLCIMSAFTSFAGLAVWRFILGAFEASISPSMLVVVSMWWTRREQPLRNNIWYSANGMATILGSLITYGLGQAKTSLHPYQLIFLVCGLIAVVLSIPFFFLFPGHPTKARWLNDHQKYVSLERIRLNNTGTQSTTFKWSQVRECVLDPKSWFCVVNVFCISLVSGGITTFGPLILQGFGLSTFDTILYNMIPGAIGIVSNILSALAVTYTKRKFPVLLVASAFPLAAAAALFALPRGAEHKSKLLGVYFILQVYQCISPLFFSWQFANTAGHTKKTTTTGMLFVGLSVGNIVGPQLYKSSEAPYYHTGLTANLIVLGIMFGLIICQGLYLHMLNKRNIKRRIASGKTGAHIDLSLENSSKWQELRAKQRAGQVADGQLEGEGAYNDQAFMDLTDLQNEDFIYSL</sequence>
<organism evidence="9 10">
    <name type="scientific">Kwoniella europaea PYCC6329</name>
    <dbReference type="NCBI Taxonomy" id="1423913"/>
    <lineage>
        <taxon>Eukaryota</taxon>
        <taxon>Fungi</taxon>
        <taxon>Dikarya</taxon>
        <taxon>Basidiomycota</taxon>
        <taxon>Agaricomycotina</taxon>
        <taxon>Tremellomycetes</taxon>
        <taxon>Tremellales</taxon>
        <taxon>Cryptococcaceae</taxon>
        <taxon>Kwoniella</taxon>
    </lineage>
</organism>
<feature type="transmembrane region" description="Helical" evidence="8">
    <location>
        <begin position="75"/>
        <end position="92"/>
    </location>
</feature>
<dbReference type="AlphaFoldDB" id="A0AAX4KH94"/>
<evidence type="ECO:0000313" key="10">
    <source>
        <dbReference type="Proteomes" id="UP001358614"/>
    </source>
</evidence>
<dbReference type="GeneID" id="91102262"/>
<evidence type="ECO:0000256" key="1">
    <source>
        <dbReference type="ARBA" id="ARBA00004141"/>
    </source>
</evidence>
<feature type="transmembrane region" description="Helical" evidence="8">
    <location>
        <begin position="435"/>
        <end position="453"/>
    </location>
</feature>
<feature type="transmembrane region" description="Helical" evidence="8">
    <location>
        <begin position="238"/>
        <end position="258"/>
    </location>
</feature>
<protein>
    <recommendedName>
        <fullName evidence="11">Allantoate transporter</fullName>
    </recommendedName>
</protein>
<evidence type="ECO:0000256" key="7">
    <source>
        <dbReference type="SAM" id="MobiDB-lite"/>
    </source>
</evidence>
<feature type="transmembrane region" description="Helical" evidence="8">
    <location>
        <begin position="465"/>
        <end position="487"/>
    </location>
</feature>
<proteinExistence type="inferred from homology"/>
<keyword evidence="5 8" id="KW-0472">Membrane</keyword>
<feature type="transmembrane region" description="Helical" evidence="8">
    <location>
        <begin position="342"/>
        <end position="363"/>
    </location>
</feature>
<evidence type="ECO:0000256" key="8">
    <source>
        <dbReference type="SAM" id="Phobius"/>
    </source>
</evidence>
<dbReference type="PANTHER" id="PTHR43791:SF59">
    <property type="entry name" value="TRANSPORTER, PUTATIVE (AFU_ORTHOLOGUE AFUA_1G06550)-RELATED"/>
    <property type="match status" value="1"/>
</dbReference>
<evidence type="ECO:0000256" key="4">
    <source>
        <dbReference type="ARBA" id="ARBA00022989"/>
    </source>
</evidence>
<evidence type="ECO:0000256" key="6">
    <source>
        <dbReference type="ARBA" id="ARBA00037968"/>
    </source>
</evidence>
<comment type="subcellular location">
    <subcellularLocation>
        <location evidence="1">Membrane</location>
        <topology evidence="1">Multi-pass membrane protein</topology>
    </subcellularLocation>
</comment>
<dbReference type="Pfam" id="PF07690">
    <property type="entry name" value="MFS_1"/>
    <property type="match status" value="1"/>
</dbReference>
<keyword evidence="4 8" id="KW-1133">Transmembrane helix</keyword>
<evidence type="ECO:0000256" key="3">
    <source>
        <dbReference type="ARBA" id="ARBA00022692"/>
    </source>
</evidence>
<dbReference type="InterPro" id="IPR011701">
    <property type="entry name" value="MFS"/>
</dbReference>
<dbReference type="GO" id="GO:0022857">
    <property type="term" value="F:transmembrane transporter activity"/>
    <property type="evidence" value="ECO:0007669"/>
    <property type="project" value="InterPro"/>
</dbReference>
<feature type="compositionally biased region" description="Basic and acidic residues" evidence="7">
    <location>
        <begin position="7"/>
        <end position="23"/>
    </location>
</feature>
<dbReference type="SUPFAM" id="SSF103473">
    <property type="entry name" value="MFS general substrate transporter"/>
    <property type="match status" value="1"/>
</dbReference>
<dbReference type="Proteomes" id="UP001358614">
    <property type="component" value="Chromosome 1"/>
</dbReference>
<reference evidence="9 10" key="1">
    <citation type="submission" date="2024-01" db="EMBL/GenBank/DDBJ databases">
        <title>Comparative genomics of Cryptococcus and Kwoniella reveals pathogenesis evolution and contrasting modes of karyotype evolution via chromosome fusion or intercentromeric recombination.</title>
        <authorList>
            <person name="Coelho M.A."/>
            <person name="David-Palma M."/>
            <person name="Shea T."/>
            <person name="Bowers K."/>
            <person name="McGinley-Smith S."/>
            <person name="Mohammad A.W."/>
            <person name="Gnirke A."/>
            <person name="Yurkov A.M."/>
            <person name="Nowrousian M."/>
            <person name="Sun S."/>
            <person name="Cuomo C.A."/>
            <person name="Heitman J."/>
        </authorList>
    </citation>
    <scope>NUCLEOTIDE SEQUENCE [LARGE SCALE GENOMIC DNA]</scope>
    <source>
        <strain evidence="9 10">PYCC6329</strain>
    </source>
</reference>
<feature type="transmembrane region" description="Helical" evidence="8">
    <location>
        <begin position="171"/>
        <end position="195"/>
    </location>
</feature>
<comment type="similarity">
    <text evidence="6">Belongs to the major facilitator superfamily. Allantoate permease family.</text>
</comment>
<dbReference type="EMBL" id="CP144089">
    <property type="protein sequence ID" value="WWD05384.1"/>
    <property type="molecule type" value="Genomic_DNA"/>
</dbReference>
<feature type="transmembrane region" description="Helical" evidence="8">
    <location>
        <begin position="402"/>
        <end position="423"/>
    </location>
</feature>
<feature type="region of interest" description="Disordered" evidence="7">
    <location>
        <begin position="1"/>
        <end position="23"/>
    </location>
</feature>
<name>A0AAX4KH94_9TREE</name>
<dbReference type="RefSeq" id="XP_066083351.1">
    <property type="nucleotide sequence ID" value="XM_066227254.1"/>
</dbReference>
<feature type="transmembrane region" description="Helical" evidence="8">
    <location>
        <begin position="207"/>
        <end position="226"/>
    </location>
</feature>
<dbReference type="FunFam" id="1.20.1250.20:FF:000064">
    <property type="entry name" value="MFS allantoate transporter"/>
    <property type="match status" value="1"/>
</dbReference>
<dbReference type="PANTHER" id="PTHR43791">
    <property type="entry name" value="PERMEASE-RELATED"/>
    <property type="match status" value="1"/>
</dbReference>
<evidence type="ECO:0000313" key="9">
    <source>
        <dbReference type="EMBL" id="WWD05384.1"/>
    </source>
</evidence>
<feature type="transmembrane region" description="Helical" evidence="8">
    <location>
        <begin position="307"/>
        <end position="330"/>
    </location>
</feature>
<feature type="transmembrane region" description="Helical" evidence="8">
    <location>
        <begin position="370"/>
        <end position="390"/>
    </location>
</feature>
<evidence type="ECO:0000256" key="2">
    <source>
        <dbReference type="ARBA" id="ARBA00022448"/>
    </source>
</evidence>
<feature type="transmembrane region" description="Helical" evidence="8">
    <location>
        <begin position="116"/>
        <end position="138"/>
    </location>
</feature>
<keyword evidence="3 8" id="KW-0812">Transmembrane</keyword>
<feature type="transmembrane region" description="Helical" evidence="8">
    <location>
        <begin position="145"/>
        <end position="165"/>
    </location>
</feature>
<dbReference type="InterPro" id="IPR036259">
    <property type="entry name" value="MFS_trans_sf"/>
</dbReference>
<gene>
    <name evidence="9" type="ORF">V865_003459</name>
</gene>
<dbReference type="KEGG" id="ker:91102262"/>
<dbReference type="Gene3D" id="1.20.1250.20">
    <property type="entry name" value="MFS general substrate transporter like domains"/>
    <property type="match status" value="2"/>
</dbReference>
<keyword evidence="10" id="KW-1185">Reference proteome</keyword>
<evidence type="ECO:0008006" key="11">
    <source>
        <dbReference type="Google" id="ProtNLM"/>
    </source>
</evidence>
<dbReference type="GO" id="GO:0016020">
    <property type="term" value="C:membrane"/>
    <property type="evidence" value="ECO:0007669"/>
    <property type="project" value="UniProtKB-SubCell"/>
</dbReference>